<sequence length="29" mass="3507">MKRHLGGVFFGLYLKKYLLTIFRKAYTEI</sequence>
<proteinExistence type="predicted"/>
<evidence type="ECO:0000313" key="1">
    <source>
        <dbReference type="EMBL" id="EOR09100.1"/>
    </source>
</evidence>
<keyword evidence="2" id="KW-1185">Reference proteome</keyword>
<accession>R9B486</accession>
<comment type="caution">
    <text evidence="1">The sequence shown here is derived from an EMBL/GenBank/DDBJ whole genome shotgun (WGS) entry which is preliminary data.</text>
</comment>
<protein>
    <submittedName>
        <fullName evidence="1">Uncharacterized protein</fullName>
    </submittedName>
</protein>
<gene>
    <name evidence="1" type="ORF">I593_01176</name>
</gene>
<evidence type="ECO:0000313" key="2">
    <source>
        <dbReference type="Proteomes" id="UP000016201"/>
    </source>
</evidence>
<dbReference type="AlphaFoldDB" id="R9B486"/>
<name>R9B486_9GAMM</name>
<reference evidence="1 2" key="1">
    <citation type="submission" date="2013-03" db="EMBL/GenBank/DDBJ databases">
        <title>The Genome Sequence of Acinetobacter tandoii CIP 107469.</title>
        <authorList>
            <consortium name="The Broad Institute Genome Sequencing Platform"/>
            <consortium name="The Broad Institute Genome Sequencing Center for Infectious Disease"/>
            <person name="Cerqueira G."/>
            <person name="Feldgarden M."/>
            <person name="Courvalin P."/>
            <person name="Perichon B."/>
            <person name="Grillot-Courvalin C."/>
            <person name="Clermont D."/>
            <person name="Rocha E."/>
            <person name="Yoon E.-J."/>
            <person name="Nemec A."/>
            <person name="Walker B."/>
            <person name="Young S.K."/>
            <person name="Zeng Q."/>
            <person name="Gargeya S."/>
            <person name="Fitzgerald M."/>
            <person name="Haas B."/>
            <person name="Abouelleil A."/>
            <person name="Alvarado L."/>
            <person name="Arachchi H.M."/>
            <person name="Berlin A.M."/>
            <person name="Chapman S.B."/>
            <person name="Dewar J."/>
            <person name="Goldberg J."/>
            <person name="Griggs A."/>
            <person name="Gujja S."/>
            <person name="Hansen M."/>
            <person name="Howarth C."/>
            <person name="Imamovic A."/>
            <person name="Larimer J."/>
            <person name="McCowan C."/>
            <person name="Murphy C."/>
            <person name="Neiman D."/>
            <person name="Pearson M."/>
            <person name="Priest M."/>
            <person name="Roberts A."/>
            <person name="Saif S."/>
            <person name="Shea T."/>
            <person name="Sisk P."/>
            <person name="Sykes S."/>
            <person name="Wortman J."/>
            <person name="Nusbaum C."/>
            <person name="Birren B."/>
        </authorList>
    </citation>
    <scope>NUCLEOTIDE SEQUENCE [LARGE SCALE GENOMIC DNA]</scope>
    <source>
        <strain evidence="1 2">CIP 107469</strain>
    </source>
</reference>
<dbReference type="EMBL" id="AQFM01000034">
    <property type="protein sequence ID" value="EOR09100.1"/>
    <property type="molecule type" value="Genomic_DNA"/>
</dbReference>
<organism evidence="1 2">
    <name type="scientific">Acinetobacter tandoii DSM 14970 = CIP 107469</name>
    <dbReference type="NCBI Taxonomy" id="1120927"/>
    <lineage>
        <taxon>Bacteria</taxon>
        <taxon>Pseudomonadati</taxon>
        <taxon>Pseudomonadota</taxon>
        <taxon>Gammaproteobacteria</taxon>
        <taxon>Moraxellales</taxon>
        <taxon>Moraxellaceae</taxon>
        <taxon>Acinetobacter</taxon>
    </lineage>
</organism>
<dbReference type="Proteomes" id="UP000016201">
    <property type="component" value="Unassembled WGS sequence"/>
</dbReference>